<evidence type="ECO:0000313" key="3">
    <source>
        <dbReference type="Proteomes" id="UP000077202"/>
    </source>
</evidence>
<comment type="caution">
    <text evidence="2">The sequence shown here is derived from an EMBL/GenBank/DDBJ whole genome shotgun (WGS) entry which is preliminary data.</text>
</comment>
<protein>
    <recommendedName>
        <fullName evidence="4">Reverse transcriptase Ty1/copia-type domain-containing protein</fullName>
    </recommendedName>
</protein>
<name>A0A176WAY9_MARPO</name>
<keyword evidence="3" id="KW-1185">Reference proteome</keyword>
<dbReference type="Proteomes" id="UP000077202">
    <property type="component" value="Unassembled WGS sequence"/>
</dbReference>
<dbReference type="PANTHER" id="PTHR11439:SF467">
    <property type="entry name" value="INTEGRASE CATALYTIC DOMAIN-CONTAINING PROTEIN"/>
    <property type="match status" value="1"/>
</dbReference>
<dbReference type="AlphaFoldDB" id="A0A176WAY9"/>
<dbReference type="CDD" id="cd09272">
    <property type="entry name" value="RNase_HI_RT_Ty1"/>
    <property type="match status" value="1"/>
</dbReference>
<proteinExistence type="predicted"/>
<organism evidence="2 3">
    <name type="scientific">Marchantia polymorpha subsp. ruderalis</name>
    <dbReference type="NCBI Taxonomy" id="1480154"/>
    <lineage>
        <taxon>Eukaryota</taxon>
        <taxon>Viridiplantae</taxon>
        <taxon>Streptophyta</taxon>
        <taxon>Embryophyta</taxon>
        <taxon>Marchantiophyta</taxon>
        <taxon>Marchantiopsida</taxon>
        <taxon>Marchantiidae</taxon>
        <taxon>Marchantiales</taxon>
        <taxon>Marchantiaceae</taxon>
        <taxon>Marchantia</taxon>
    </lineage>
</organism>
<dbReference type="PANTHER" id="PTHR11439">
    <property type="entry name" value="GAG-POL-RELATED RETROTRANSPOSON"/>
    <property type="match status" value="1"/>
</dbReference>
<sequence>MGYGTGVKDYKIWLDGKIILSKSVVFDESSMLKSNTVQIEIGDEKKKVEASSELSDPKDSEALDPSPPETEEQESEESEEDIPPEEEHWQAVKRIFRYLRGTSDIGLCYAANEDILVARFSDSDYAGDIDSRRSMIGYVFTLGGSVVSWKATLQPTVTLSTTEAEYMTLTEVAKERIRLKHMVNNLDLHQDQVKVHCDSLSAICLTKYQAHHERTKHIDVKYHFLRNDSRIKVKKVKTADNTADMFTKPVPKNKFQQCLELLNIMS</sequence>
<gene>
    <name evidence="2" type="ORF">AXG93_1513s1170</name>
</gene>
<accession>A0A176WAY9</accession>
<evidence type="ECO:0000256" key="1">
    <source>
        <dbReference type="SAM" id="MobiDB-lite"/>
    </source>
</evidence>
<feature type="compositionally biased region" description="Basic and acidic residues" evidence="1">
    <location>
        <begin position="44"/>
        <end position="61"/>
    </location>
</feature>
<reference evidence="2" key="1">
    <citation type="submission" date="2016-03" db="EMBL/GenBank/DDBJ databases">
        <title>Mechanisms controlling the formation of the plant cell surface in tip-growing cells are functionally conserved among land plants.</title>
        <authorList>
            <person name="Honkanen S."/>
            <person name="Jones V.A."/>
            <person name="Morieri G."/>
            <person name="Champion C."/>
            <person name="Hetherington A.J."/>
            <person name="Kelly S."/>
            <person name="Saint-Marcoux D."/>
            <person name="Proust H."/>
            <person name="Prescott H."/>
            <person name="Dolan L."/>
        </authorList>
    </citation>
    <scope>NUCLEOTIDE SEQUENCE [LARGE SCALE GENOMIC DNA]</scope>
    <source>
        <tissue evidence="2">Whole gametophyte</tissue>
    </source>
</reference>
<evidence type="ECO:0008006" key="4">
    <source>
        <dbReference type="Google" id="ProtNLM"/>
    </source>
</evidence>
<evidence type="ECO:0000313" key="2">
    <source>
        <dbReference type="EMBL" id="OAE29791.1"/>
    </source>
</evidence>
<feature type="compositionally biased region" description="Acidic residues" evidence="1">
    <location>
        <begin position="69"/>
        <end position="84"/>
    </location>
</feature>
<feature type="region of interest" description="Disordered" evidence="1">
    <location>
        <begin position="44"/>
        <end position="86"/>
    </location>
</feature>
<dbReference type="EMBL" id="LVLJ01001412">
    <property type="protein sequence ID" value="OAE29791.1"/>
    <property type="molecule type" value="Genomic_DNA"/>
</dbReference>